<dbReference type="Pfam" id="PF00300">
    <property type="entry name" value="His_Phos_1"/>
    <property type="match status" value="1"/>
</dbReference>
<sequence>MKVFIARHAWAGNYGDSAWPDDSQRPLTAEGVERYRAVVDTLAERGLIPERIATSPYVRCRQTAELIAAATGAPIDDLPSLAPGADLATLIEWTESTGTESVCWVGHNPDVEILTAALIGDRNAGVRFAKGSIACVRFEEVNLAPGSGVLEWHLTAKTLGL</sequence>
<dbReference type="SUPFAM" id="SSF53254">
    <property type="entry name" value="Phosphoglycerate mutase-like"/>
    <property type="match status" value="1"/>
</dbReference>
<dbReference type="Proteomes" id="UP000318995">
    <property type="component" value="Unassembled WGS sequence"/>
</dbReference>
<proteinExistence type="predicted"/>
<keyword evidence="2" id="KW-1185">Reference proteome</keyword>
<dbReference type="RefSeq" id="WP_146573550.1">
    <property type="nucleotide sequence ID" value="NZ_SJPH01000003.1"/>
</dbReference>
<dbReference type="GO" id="GO:0016787">
    <property type="term" value="F:hydrolase activity"/>
    <property type="evidence" value="ECO:0007669"/>
    <property type="project" value="UniProtKB-KW"/>
</dbReference>
<dbReference type="AlphaFoldDB" id="A0A5C5W8J0"/>
<name>A0A5C5W8J0_9BACT</name>
<evidence type="ECO:0000313" key="2">
    <source>
        <dbReference type="Proteomes" id="UP000318995"/>
    </source>
</evidence>
<organism evidence="1 2">
    <name type="scientific">Botrimarina hoheduenensis</name>
    <dbReference type="NCBI Taxonomy" id="2528000"/>
    <lineage>
        <taxon>Bacteria</taxon>
        <taxon>Pseudomonadati</taxon>
        <taxon>Planctomycetota</taxon>
        <taxon>Planctomycetia</taxon>
        <taxon>Pirellulales</taxon>
        <taxon>Lacipirellulaceae</taxon>
        <taxon>Botrimarina</taxon>
    </lineage>
</organism>
<evidence type="ECO:0000313" key="1">
    <source>
        <dbReference type="EMBL" id="TWT46777.1"/>
    </source>
</evidence>
<dbReference type="EMBL" id="SJPH01000003">
    <property type="protein sequence ID" value="TWT46777.1"/>
    <property type="molecule type" value="Genomic_DNA"/>
</dbReference>
<dbReference type="InterPro" id="IPR029033">
    <property type="entry name" value="His_PPase_superfam"/>
</dbReference>
<dbReference type="InterPro" id="IPR013078">
    <property type="entry name" value="His_Pase_superF_clade-1"/>
</dbReference>
<protein>
    <submittedName>
        <fullName evidence="1">Phosphohistidine phosphatase SixA</fullName>
        <ecNumber evidence="1">3.1.3.-</ecNumber>
    </submittedName>
</protein>
<dbReference type="CDD" id="cd07067">
    <property type="entry name" value="HP_PGM_like"/>
    <property type="match status" value="1"/>
</dbReference>
<accession>A0A5C5W8J0</accession>
<dbReference type="OrthoDB" id="280692at2"/>
<dbReference type="EC" id="3.1.3.-" evidence="1"/>
<reference evidence="1 2" key="1">
    <citation type="submission" date="2019-02" db="EMBL/GenBank/DDBJ databases">
        <title>Deep-cultivation of Planctomycetes and their phenomic and genomic characterization uncovers novel biology.</title>
        <authorList>
            <person name="Wiegand S."/>
            <person name="Jogler M."/>
            <person name="Boedeker C."/>
            <person name="Pinto D."/>
            <person name="Vollmers J."/>
            <person name="Rivas-Marin E."/>
            <person name="Kohn T."/>
            <person name="Peeters S.H."/>
            <person name="Heuer A."/>
            <person name="Rast P."/>
            <person name="Oberbeckmann S."/>
            <person name="Bunk B."/>
            <person name="Jeske O."/>
            <person name="Meyerdierks A."/>
            <person name="Storesund J.E."/>
            <person name="Kallscheuer N."/>
            <person name="Luecker S."/>
            <person name="Lage O.M."/>
            <person name="Pohl T."/>
            <person name="Merkel B.J."/>
            <person name="Hornburger P."/>
            <person name="Mueller R.-W."/>
            <person name="Bruemmer F."/>
            <person name="Labrenz M."/>
            <person name="Spormann A.M."/>
            <person name="Op Den Camp H."/>
            <person name="Overmann J."/>
            <person name="Amann R."/>
            <person name="Jetten M.S.M."/>
            <person name="Mascher T."/>
            <person name="Medema M.H."/>
            <person name="Devos D.P."/>
            <person name="Kaster A.-K."/>
            <person name="Ovreas L."/>
            <person name="Rohde M."/>
            <person name="Galperin M.Y."/>
            <person name="Jogler C."/>
        </authorList>
    </citation>
    <scope>NUCLEOTIDE SEQUENCE [LARGE SCALE GENOMIC DNA]</scope>
    <source>
        <strain evidence="1 2">Pla111</strain>
    </source>
</reference>
<keyword evidence="1" id="KW-0378">Hydrolase</keyword>
<comment type="caution">
    <text evidence="1">The sequence shown here is derived from an EMBL/GenBank/DDBJ whole genome shotgun (WGS) entry which is preliminary data.</text>
</comment>
<gene>
    <name evidence="1" type="primary">sixA</name>
    <name evidence="1" type="ORF">Pla111_18780</name>
</gene>
<dbReference type="Gene3D" id="3.40.50.1240">
    <property type="entry name" value="Phosphoglycerate mutase-like"/>
    <property type="match status" value="1"/>
</dbReference>